<keyword evidence="3" id="KW-1185">Reference proteome</keyword>
<dbReference type="RefSeq" id="WP_377165606.1">
    <property type="nucleotide sequence ID" value="NZ_JBHSMQ010000003.1"/>
</dbReference>
<organism evidence="2 3">
    <name type="scientific">Prosthecobacter fluviatilis</name>
    <dbReference type="NCBI Taxonomy" id="445931"/>
    <lineage>
        <taxon>Bacteria</taxon>
        <taxon>Pseudomonadati</taxon>
        <taxon>Verrucomicrobiota</taxon>
        <taxon>Verrucomicrobiia</taxon>
        <taxon>Verrucomicrobiales</taxon>
        <taxon>Verrucomicrobiaceae</taxon>
        <taxon>Prosthecobacter</taxon>
    </lineage>
</organism>
<feature type="chain" id="PRO_5046713883" description="NlpC/P60 family protein" evidence="1">
    <location>
        <begin position="21"/>
        <end position="277"/>
    </location>
</feature>
<dbReference type="SUPFAM" id="SSF54001">
    <property type="entry name" value="Cysteine proteinases"/>
    <property type="match status" value="1"/>
</dbReference>
<dbReference type="EMBL" id="JBHSMQ010000003">
    <property type="protein sequence ID" value="MFC5454975.1"/>
    <property type="molecule type" value="Genomic_DNA"/>
</dbReference>
<dbReference type="PROSITE" id="PS51257">
    <property type="entry name" value="PROKAR_LIPOPROTEIN"/>
    <property type="match status" value="1"/>
</dbReference>
<feature type="signal peptide" evidence="1">
    <location>
        <begin position="1"/>
        <end position="20"/>
    </location>
</feature>
<dbReference type="InterPro" id="IPR038765">
    <property type="entry name" value="Papain-like_cys_pep_sf"/>
</dbReference>
<keyword evidence="1" id="KW-0732">Signal</keyword>
<dbReference type="Proteomes" id="UP001596052">
    <property type="component" value="Unassembled WGS sequence"/>
</dbReference>
<protein>
    <recommendedName>
        <fullName evidence="4">NlpC/P60 family protein</fullName>
    </recommendedName>
</protein>
<name>A0ABW0KNZ1_9BACT</name>
<accession>A0ABW0KNZ1</accession>
<proteinExistence type="predicted"/>
<evidence type="ECO:0000313" key="2">
    <source>
        <dbReference type="EMBL" id="MFC5454975.1"/>
    </source>
</evidence>
<dbReference type="Gene3D" id="3.90.1720.10">
    <property type="entry name" value="endopeptidase domain like (from Nostoc punctiforme)"/>
    <property type="match status" value="1"/>
</dbReference>
<reference evidence="3" key="1">
    <citation type="journal article" date="2019" name="Int. J. Syst. Evol. Microbiol.">
        <title>The Global Catalogue of Microorganisms (GCM) 10K type strain sequencing project: providing services to taxonomists for standard genome sequencing and annotation.</title>
        <authorList>
            <consortium name="The Broad Institute Genomics Platform"/>
            <consortium name="The Broad Institute Genome Sequencing Center for Infectious Disease"/>
            <person name="Wu L."/>
            <person name="Ma J."/>
        </authorList>
    </citation>
    <scope>NUCLEOTIDE SEQUENCE [LARGE SCALE GENOMIC DNA]</scope>
    <source>
        <strain evidence="3">CGMCC 4.1469</strain>
    </source>
</reference>
<comment type="caution">
    <text evidence="2">The sequence shown here is derived from an EMBL/GenBank/DDBJ whole genome shotgun (WGS) entry which is preliminary data.</text>
</comment>
<evidence type="ECO:0008006" key="4">
    <source>
        <dbReference type="Google" id="ProtNLM"/>
    </source>
</evidence>
<sequence length="277" mass="29766">MTRALSALMLLLTSCSSALKQGAAPQLIPGDPTAPSQVTPAEAMEIAQQYTHHTWRPFARNILHGKDKAGVLVNTPDVTHAPQQDRKGWWVPGEMNSGVPYKWGGFDNPASFDLAIANGSAGGDVSSPEKRRADNAAVSSQAAGVDCSGFVSRCLKLPSVHDTSKLPEVCTELGSAQELQPGDVLNIPHRHVILCAGWYDPQHTWIYYYETGGAPDYWKPGLKQAPLDALLALGYKPLRYKGMAHELVPSGKQPKEVLTRAVKAGAIVVENPTVGEP</sequence>
<evidence type="ECO:0000256" key="1">
    <source>
        <dbReference type="SAM" id="SignalP"/>
    </source>
</evidence>
<evidence type="ECO:0000313" key="3">
    <source>
        <dbReference type="Proteomes" id="UP001596052"/>
    </source>
</evidence>
<gene>
    <name evidence="2" type="ORF">ACFQDI_08935</name>
</gene>